<proteinExistence type="predicted"/>
<protein>
    <submittedName>
        <fullName evidence="1">Uncharacterized protein</fullName>
    </submittedName>
</protein>
<organism evidence="1 2">
    <name type="scientific">Actinoplanes utahensis</name>
    <dbReference type="NCBI Taxonomy" id="1869"/>
    <lineage>
        <taxon>Bacteria</taxon>
        <taxon>Bacillati</taxon>
        <taxon>Actinomycetota</taxon>
        <taxon>Actinomycetes</taxon>
        <taxon>Micromonosporales</taxon>
        <taxon>Micromonosporaceae</taxon>
        <taxon>Actinoplanes</taxon>
    </lineage>
</organism>
<evidence type="ECO:0000313" key="2">
    <source>
        <dbReference type="Proteomes" id="UP000054537"/>
    </source>
</evidence>
<dbReference type="AlphaFoldDB" id="A0A0A6UJ69"/>
<evidence type="ECO:0000313" key="1">
    <source>
        <dbReference type="EMBL" id="KHD75128.1"/>
    </source>
</evidence>
<comment type="caution">
    <text evidence="1">The sequence shown here is derived from an EMBL/GenBank/DDBJ whole genome shotgun (WGS) entry which is preliminary data.</text>
</comment>
<gene>
    <name evidence="1" type="ORF">MB27_24740</name>
</gene>
<dbReference type="EMBL" id="JRTT01000031">
    <property type="protein sequence ID" value="KHD75128.1"/>
    <property type="molecule type" value="Genomic_DNA"/>
</dbReference>
<name>A0A0A6UJ69_ACTUT</name>
<reference evidence="1 2" key="1">
    <citation type="submission" date="2014-10" db="EMBL/GenBank/DDBJ databases">
        <title>Draft genome sequence of Actinoplanes utahensis NRRL 12052.</title>
        <authorList>
            <person name="Velasco-Bucheli B."/>
            <person name="del Cerro C."/>
            <person name="Hormigo D."/>
            <person name="Garcia J.L."/>
            <person name="Acebal C."/>
            <person name="Arroyo M."/>
            <person name="de la Mata I."/>
        </authorList>
    </citation>
    <scope>NUCLEOTIDE SEQUENCE [LARGE SCALE GENOMIC DNA]</scope>
    <source>
        <strain evidence="1 2">NRRL 12052</strain>
    </source>
</reference>
<dbReference type="Proteomes" id="UP000054537">
    <property type="component" value="Unassembled WGS sequence"/>
</dbReference>
<keyword evidence="2" id="KW-1185">Reference proteome</keyword>
<sequence length="66" mass="6954">MTTVETRKERSAMNSAVSTAVRTALPVVTSAATAYVMRRTRLPGIATPVVSLVIGGAVAKLAQRIR</sequence>
<accession>A0A0A6UJ69</accession>